<reference evidence="8 9" key="1">
    <citation type="journal article" date="2018" name="Mol. Biol. Evol.">
        <title>Analysis of the draft genome of the red seaweed Gracilariopsis chorda provides insights into genome size evolution in Rhodophyta.</title>
        <authorList>
            <person name="Lee J."/>
            <person name="Yang E.C."/>
            <person name="Graf L."/>
            <person name="Yang J.H."/>
            <person name="Qiu H."/>
            <person name="Zel Zion U."/>
            <person name="Chan C.X."/>
            <person name="Stephens T.G."/>
            <person name="Weber A.P.M."/>
            <person name="Boo G.H."/>
            <person name="Boo S.M."/>
            <person name="Kim K.M."/>
            <person name="Shin Y."/>
            <person name="Jung M."/>
            <person name="Lee S.J."/>
            <person name="Yim H.S."/>
            <person name="Lee J.H."/>
            <person name="Bhattacharya D."/>
            <person name="Yoon H.S."/>
        </authorList>
    </citation>
    <scope>NUCLEOTIDE SEQUENCE [LARGE SCALE GENOMIC DNA]</scope>
    <source>
        <strain evidence="8 9">SKKU-2015</strain>
        <tissue evidence="8">Whole body</tissue>
    </source>
</reference>
<feature type="domain" description="Cyclin-like" evidence="6">
    <location>
        <begin position="190"/>
        <end position="274"/>
    </location>
</feature>
<dbReference type="PROSITE" id="PS00292">
    <property type="entry name" value="CYCLINS"/>
    <property type="match status" value="1"/>
</dbReference>
<dbReference type="InterPro" id="IPR006671">
    <property type="entry name" value="Cyclin_N"/>
</dbReference>
<evidence type="ECO:0000313" key="8">
    <source>
        <dbReference type="EMBL" id="PXF46099.1"/>
    </source>
</evidence>
<keyword evidence="9" id="KW-1185">Reference proteome</keyword>
<keyword evidence="2 4" id="KW-0195">Cyclin</keyword>
<dbReference type="InterPro" id="IPR039361">
    <property type="entry name" value="Cyclin"/>
</dbReference>
<dbReference type="InterPro" id="IPR048258">
    <property type="entry name" value="Cyclins_cyclin-box"/>
</dbReference>
<dbReference type="SUPFAM" id="SSF47954">
    <property type="entry name" value="Cyclin-like"/>
    <property type="match status" value="2"/>
</dbReference>
<evidence type="ECO:0000313" key="9">
    <source>
        <dbReference type="Proteomes" id="UP000247409"/>
    </source>
</evidence>
<dbReference type="InterPro" id="IPR004367">
    <property type="entry name" value="Cyclin_C-dom"/>
</dbReference>
<dbReference type="PANTHER" id="PTHR10177">
    <property type="entry name" value="CYCLINS"/>
    <property type="match status" value="1"/>
</dbReference>
<gene>
    <name evidence="8" type="ORF">BWQ96_04105</name>
</gene>
<comment type="caution">
    <text evidence="8">The sequence shown here is derived from an EMBL/GenBank/DDBJ whole genome shotgun (WGS) entry which is preliminary data.</text>
</comment>
<keyword evidence="3" id="KW-0131">Cell cycle</keyword>
<dbReference type="Proteomes" id="UP000247409">
    <property type="component" value="Unassembled WGS sequence"/>
</dbReference>
<evidence type="ECO:0000259" key="7">
    <source>
        <dbReference type="SMART" id="SM01332"/>
    </source>
</evidence>
<dbReference type="PIRSF" id="PIRSF001771">
    <property type="entry name" value="Cyclin_A_B_D_E"/>
    <property type="match status" value="1"/>
</dbReference>
<name>A0A2V3IVI2_9FLOR</name>
<evidence type="ECO:0000256" key="2">
    <source>
        <dbReference type="ARBA" id="ARBA00023127"/>
    </source>
</evidence>
<accession>A0A2V3IVI2</accession>
<dbReference type="FunFam" id="1.10.472.10:FF:000001">
    <property type="entry name" value="G2/mitotic-specific cyclin"/>
    <property type="match status" value="1"/>
</dbReference>
<evidence type="ECO:0000256" key="5">
    <source>
        <dbReference type="SAM" id="MobiDB-lite"/>
    </source>
</evidence>
<sequence length="420" mass="46592">MSTVRFPPRGDKRALGDITNLHQNDPIPLKPNQNVAKPRRAPIAKSNANALAARRAANASVLSDNTNSHSPMSTGASAPRLRLSARNSRSSKNAAHAIARAAAAAAAVSCKLHFPSERARHLPSSRPLLKPPFPVIDLDAEQRHNHLAAAEYACQIHANMVNVETKFMPDPGYMTRQADITVRMRAILVDWLVDVHQKFNLKPETLHLTVNIIDRFLEVTQVVRRKLQLVGVTAMFIASKYEEIFAPMVADFVYISDKAYTKDEILSMEAFILNALNFDVTVPSSLSLMRRCLKAATATSGTDLAAHRHLTHYLMELALQDSVMLEFRPSVRVASACRLAARLCRISLPWDRSMKFHSGGWTERDIAECEGEMIRLLQQERDGTGNSNLTAVKRKFSSERFSAISANVPSTDSIMDCSEQ</sequence>
<evidence type="ECO:0000256" key="1">
    <source>
        <dbReference type="ARBA" id="ARBA00022618"/>
    </source>
</evidence>
<dbReference type="CDD" id="cd20507">
    <property type="entry name" value="CYCLIN_CCNB1-like_rpt1"/>
    <property type="match status" value="1"/>
</dbReference>
<dbReference type="Pfam" id="PF00134">
    <property type="entry name" value="Cyclin_N"/>
    <property type="match status" value="1"/>
</dbReference>
<dbReference type="SMART" id="SM00385">
    <property type="entry name" value="CYCLIN"/>
    <property type="match status" value="2"/>
</dbReference>
<dbReference type="GO" id="GO:0051301">
    <property type="term" value="P:cell division"/>
    <property type="evidence" value="ECO:0007669"/>
    <property type="project" value="UniProtKB-KW"/>
</dbReference>
<dbReference type="GO" id="GO:0044772">
    <property type="term" value="P:mitotic cell cycle phase transition"/>
    <property type="evidence" value="ECO:0007669"/>
    <property type="project" value="InterPro"/>
</dbReference>
<dbReference type="Pfam" id="PF02984">
    <property type="entry name" value="Cyclin_C"/>
    <property type="match status" value="1"/>
</dbReference>
<dbReference type="AlphaFoldDB" id="A0A2V3IVI2"/>
<dbReference type="OrthoDB" id="5590282at2759"/>
<feature type="region of interest" description="Disordered" evidence="5">
    <location>
        <begin position="1"/>
        <end position="39"/>
    </location>
</feature>
<feature type="domain" description="Cyclin C-terminal" evidence="7">
    <location>
        <begin position="283"/>
        <end position="412"/>
    </location>
</feature>
<proteinExistence type="inferred from homology"/>
<feature type="region of interest" description="Disordered" evidence="5">
    <location>
        <begin position="60"/>
        <end position="79"/>
    </location>
</feature>
<dbReference type="SMART" id="SM01332">
    <property type="entry name" value="Cyclin_C"/>
    <property type="match status" value="1"/>
</dbReference>
<comment type="similarity">
    <text evidence="4">Belongs to the cyclin family.</text>
</comment>
<evidence type="ECO:0000259" key="6">
    <source>
        <dbReference type="SMART" id="SM00385"/>
    </source>
</evidence>
<protein>
    <submittedName>
        <fullName evidence="8">Cyclin-B2-3</fullName>
    </submittedName>
</protein>
<dbReference type="InterPro" id="IPR036915">
    <property type="entry name" value="Cyclin-like_sf"/>
</dbReference>
<feature type="compositionally biased region" description="Polar residues" evidence="5">
    <location>
        <begin position="60"/>
        <end position="75"/>
    </location>
</feature>
<dbReference type="InterPro" id="IPR046965">
    <property type="entry name" value="Cyclin_A/B-like"/>
</dbReference>
<dbReference type="InterPro" id="IPR013763">
    <property type="entry name" value="Cyclin-like_dom"/>
</dbReference>
<feature type="domain" description="Cyclin-like" evidence="6">
    <location>
        <begin position="287"/>
        <end position="375"/>
    </location>
</feature>
<dbReference type="Gene3D" id="1.10.472.10">
    <property type="entry name" value="Cyclin-like"/>
    <property type="match status" value="2"/>
</dbReference>
<evidence type="ECO:0000256" key="4">
    <source>
        <dbReference type="RuleBase" id="RU000383"/>
    </source>
</evidence>
<dbReference type="GO" id="GO:0016538">
    <property type="term" value="F:cyclin-dependent protein serine/threonine kinase regulator activity"/>
    <property type="evidence" value="ECO:0007669"/>
    <property type="project" value="InterPro"/>
</dbReference>
<dbReference type="EMBL" id="NBIV01000044">
    <property type="protein sequence ID" value="PXF46099.1"/>
    <property type="molecule type" value="Genomic_DNA"/>
</dbReference>
<dbReference type="STRING" id="448386.A0A2V3IVI2"/>
<keyword evidence="1" id="KW-0132">Cell division</keyword>
<organism evidence="8 9">
    <name type="scientific">Gracilariopsis chorda</name>
    <dbReference type="NCBI Taxonomy" id="448386"/>
    <lineage>
        <taxon>Eukaryota</taxon>
        <taxon>Rhodophyta</taxon>
        <taxon>Florideophyceae</taxon>
        <taxon>Rhodymeniophycidae</taxon>
        <taxon>Gracilariales</taxon>
        <taxon>Gracilariaceae</taxon>
        <taxon>Gracilariopsis</taxon>
    </lineage>
</organism>
<evidence type="ECO:0000256" key="3">
    <source>
        <dbReference type="ARBA" id="ARBA00023306"/>
    </source>
</evidence>